<dbReference type="EMBL" id="JAINVB010000001">
    <property type="protein sequence ID" value="MCK0087051.1"/>
    <property type="molecule type" value="Genomic_DNA"/>
</dbReference>
<protein>
    <submittedName>
        <fullName evidence="4">FeoA domain-containing protein</fullName>
    </submittedName>
</protein>
<gene>
    <name evidence="3" type="ORF">K5I21_14420</name>
    <name evidence="4" type="ORF">PM006_02440</name>
</gene>
<reference evidence="4" key="2">
    <citation type="submission" date="2023-01" db="EMBL/GenBank/DDBJ databases">
        <title>Human gut microbiome strain richness.</title>
        <authorList>
            <person name="Chen-Liaw A."/>
        </authorList>
    </citation>
    <scope>NUCLEOTIDE SEQUENCE</scope>
    <source>
        <strain evidence="4">B1_m1001713B170214d0_201011</strain>
    </source>
</reference>
<dbReference type="Proteomes" id="UP001300871">
    <property type="component" value="Unassembled WGS sequence"/>
</dbReference>
<organism evidence="4 5">
    <name type="scientific">Clostridium symbiosum</name>
    <name type="common">Bacteroides symbiosus</name>
    <dbReference type="NCBI Taxonomy" id="1512"/>
    <lineage>
        <taxon>Bacteria</taxon>
        <taxon>Bacillati</taxon>
        <taxon>Bacillota</taxon>
        <taxon>Clostridia</taxon>
        <taxon>Lachnospirales</taxon>
        <taxon>Lachnospiraceae</taxon>
        <taxon>Otoolea</taxon>
    </lineage>
</organism>
<reference evidence="3" key="1">
    <citation type="journal article" date="2022" name="Cell Host Microbe">
        <title>Colonization of the live biotherapeutic product VE303 and modulation of the microbiota and metabolites in healthy volunteers.</title>
        <authorList>
            <person name="Dsouza M."/>
            <person name="Menon R."/>
            <person name="Crossette E."/>
            <person name="Bhattarai S.K."/>
            <person name="Schneider J."/>
            <person name="Kim Y.G."/>
            <person name="Reddy S."/>
            <person name="Caballero S."/>
            <person name="Felix C."/>
            <person name="Cornacchione L."/>
            <person name="Hendrickson J."/>
            <person name="Watson A.R."/>
            <person name="Minot S.S."/>
            <person name="Greenfield N."/>
            <person name="Schopf L."/>
            <person name="Szabady R."/>
            <person name="Patarroyo J."/>
            <person name="Smith W."/>
            <person name="Harrison P."/>
            <person name="Kuijper E.J."/>
            <person name="Kelly C.P."/>
            <person name="Olle B."/>
            <person name="Bobilev D."/>
            <person name="Silber J.L."/>
            <person name="Bucci V."/>
            <person name="Roberts B."/>
            <person name="Faith J."/>
            <person name="Norman J.M."/>
        </authorList>
    </citation>
    <scope>NUCLEOTIDE SEQUENCE</scope>
    <source>
        <strain evidence="3">VE303-04</strain>
    </source>
</reference>
<evidence type="ECO:0000313" key="3">
    <source>
        <dbReference type="EMBL" id="MCK0087051.1"/>
    </source>
</evidence>
<proteinExistence type="predicted"/>
<dbReference type="Gene3D" id="2.30.30.90">
    <property type="match status" value="1"/>
</dbReference>
<dbReference type="GO" id="GO:0046914">
    <property type="term" value="F:transition metal ion binding"/>
    <property type="evidence" value="ECO:0007669"/>
    <property type="project" value="InterPro"/>
</dbReference>
<dbReference type="InterPro" id="IPR038157">
    <property type="entry name" value="FeoA_core_dom"/>
</dbReference>
<evidence type="ECO:0000256" key="1">
    <source>
        <dbReference type="ARBA" id="ARBA00023004"/>
    </source>
</evidence>
<keyword evidence="1" id="KW-0408">Iron</keyword>
<dbReference type="PANTHER" id="PTHR43151">
    <property type="entry name" value="FEOA FAMILY PROTEIN"/>
    <property type="match status" value="1"/>
</dbReference>
<dbReference type="AlphaFoldDB" id="A0AAW6AS47"/>
<accession>A0AAW6AS47</accession>
<sequence length="93" mass="10547">MKLYEGEIGKSYIVQEVMIEERLTRRLEALGVNEHTKVTVLNKKKSGTLIINVRGTRLALGQKIADGIEIRESSWQEHTQQKYNRGGAGHEGR</sequence>
<dbReference type="EMBL" id="JAQLGM010000003">
    <property type="protein sequence ID" value="MDB1999053.1"/>
    <property type="molecule type" value="Genomic_DNA"/>
</dbReference>
<dbReference type="PANTHER" id="PTHR43151:SF1">
    <property type="entry name" value="SSR2333 PROTEIN"/>
    <property type="match status" value="1"/>
</dbReference>
<dbReference type="SUPFAM" id="SSF50037">
    <property type="entry name" value="C-terminal domain of transcriptional repressors"/>
    <property type="match status" value="1"/>
</dbReference>
<name>A0AAW6AS47_CLOSY</name>
<evidence type="ECO:0000259" key="2">
    <source>
        <dbReference type="SMART" id="SM00899"/>
    </source>
</evidence>
<dbReference type="SMART" id="SM00899">
    <property type="entry name" value="FeoA"/>
    <property type="match status" value="1"/>
</dbReference>
<dbReference type="InterPro" id="IPR007167">
    <property type="entry name" value="Fe-transptr_FeoA-like"/>
</dbReference>
<dbReference type="Proteomes" id="UP001203136">
    <property type="component" value="Unassembled WGS sequence"/>
</dbReference>
<evidence type="ECO:0000313" key="5">
    <source>
        <dbReference type="Proteomes" id="UP001300871"/>
    </source>
</evidence>
<dbReference type="RefSeq" id="WP_003501858.1">
    <property type="nucleotide sequence ID" value="NZ_BAABZD010000002.1"/>
</dbReference>
<feature type="domain" description="Ferrous iron transporter FeoA-like" evidence="2">
    <location>
        <begin position="1"/>
        <end position="72"/>
    </location>
</feature>
<dbReference type="InterPro" id="IPR053184">
    <property type="entry name" value="FeoA-like"/>
</dbReference>
<dbReference type="GeneID" id="57969761"/>
<dbReference type="Pfam" id="PF04023">
    <property type="entry name" value="FeoA"/>
    <property type="match status" value="1"/>
</dbReference>
<comment type="caution">
    <text evidence="4">The sequence shown here is derived from an EMBL/GenBank/DDBJ whole genome shotgun (WGS) entry which is preliminary data.</text>
</comment>
<evidence type="ECO:0000313" key="4">
    <source>
        <dbReference type="EMBL" id="MDB1999053.1"/>
    </source>
</evidence>
<dbReference type="InterPro" id="IPR008988">
    <property type="entry name" value="Transcriptional_repressor_C"/>
</dbReference>